<dbReference type="EC" id="2.5.1.18" evidence="3"/>
<comment type="catalytic activity">
    <reaction evidence="5">
        <text>RX + glutathione = an S-substituted glutathione + a halide anion + H(+)</text>
        <dbReference type="Rhea" id="RHEA:16437"/>
        <dbReference type="ChEBI" id="CHEBI:15378"/>
        <dbReference type="ChEBI" id="CHEBI:16042"/>
        <dbReference type="ChEBI" id="CHEBI:17792"/>
        <dbReference type="ChEBI" id="CHEBI:57925"/>
        <dbReference type="ChEBI" id="CHEBI:90779"/>
        <dbReference type="EC" id="2.5.1.18"/>
    </reaction>
</comment>
<dbReference type="EMBL" id="JABSTV010001250">
    <property type="protein sequence ID" value="KAH7956273.1"/>
    <property type="molecule type" value="Genomic_DNA"/>
</dbReference>
<reference evidence="8" key="1">
    <citation type="journal article" date="2020" name="Cell">
        <title>Large-Scale Comparative Analyses of Tick Genomes Elucidate Their Genetic Diversity and Vector Capacities.</title>
        <authorList>
            <consortium name="Tick Genome and Microbiome Consortium (TIGMIC)"/>
            <person name="Jia N."/>
            <person name="Wang J."/>
            <person name="Shi W."/>
            <person name="Du L."/>
            <person name="Sun Y."/>
            <person name="Zhan W."/>
            <person name="Jiang J.F."/>
            <person name="Wang Q."/>
            <person name="Zhang B."/>
            <person name="Ji P."/>
            <person name="Bell-Sakyi L."/>
            <person name="Cui X.M."/>
            <person name="Yuan T.T."/>
            <person name="Jiang B.G."/>
            <person name="Yang W.F."/>
            <person name="Lam T.T."/>
            <person name="Chang Q.C."/>
            <person name="Ding S.J."/>
            <person name="Wang X.J."/>
            <person name="Zhu J.G."/>
            <person name="Ruan X.D."/>
            <person name="Zhao L."/>
            <person name="Wei J.T."/>
            <person name="Ye R.Z."/>
            <person name="Que T.C."/>
            <person name="Du C.H."/>
            <person name="Zhou Y.H."/>
            <person name="Cheng J.X."/>
            <person name="Dai P.F."/>
            <person name="Guo W.B."/>
            <person name="Han X.H."/>
            <person name="Huang E.J."/>
            <person name="Li L.F."/>
            <person name="Wei W."/>
            <person name="Gao Y.C."/>
            <person name="Liu J.Z."/>
            <person name="Shao H.Z."/>
            <person name="Wang X."/>
            <person name="Wang C.C."/>
            <person name="Yang T.C."/>
            <person name="Huo Q.B."/>
            <person name="Li W."/>
            <person name="Chen H.Y."/>
            <person name="Chen S.E."/>
            <person name="Zhou L.G."/>
            <person name="Ni X.B."/>
            <person name="Tian J.H."/>
            <person name="Sheng Y."/>
            <person name="Liu T."/>
            <person name="Pan Y.S."/>
            <person name="Xia L.Y."/>
            <person name="Li J."/>
            <person name="Zhao F."/>
            <person name="Cao W.C."/>
        </authorList>
    </citation>
    <scope>NUCLEOTIDE SEQUENCE</scope>
    <source>
        <strain evidence="8">Rsan-2018</strain>
    </source>
</reference>
<comment type="similarity">
    <text evidence="2">Belongs to the GST superfamily. Mu family.</text>
</comment>
<name>A0A9D4SY18_RHISA</name>
<dbReference type="PANTHER" id="PTHR11571">
    <property type="entry name" value="GLUTATHIONE S-TRANSFERASE"/>
    <property type="match status" value="1"/>
</dbReference>
<dbReference type="CDD" id="cd03075">
    <property type="entry name" value="GST_N_Mu"/>
    <property type="match status" value="1"/>
</dbReference>
<dbReference type="PANTHER" id="PTHR11571:SF222">
    <property type="entry name" value="GLUTATHIONE TRANSFERASE"/>
    <property type="match status" value="1"/>
</dbReference>
<dbReference type="Pfam" id="PF02798">
    <property type="entry name" value="GST_N"/>
    <property type="match status" value="1"/>
</dbReference>
<dbReference type="Proteomes" id="UP000821837">
    <property type="component" value="Unassembled WGS sequence"/>
</dbReference>
<dbReference type="AlphaFoldDB" id="A0A9D4SY18"/>
<dbReference type="PROSITE" id="PS50405">
    <property type="entry name" value="GST_CTER"/>
    <property type="match status" value="1"/>
</dbReference>
<keyword evidence="4" id="KW-0808">Transferase</keyword>
<evidence type="ECO:0000256" key="1">
    <source>
        <dbReference type="ARBA" id="ARBA00003701"/>
    </source>
</evidence>
<proteinExistence type="inferred from homology"/>
<dbReference type="InterPro" id="IPR004045">
    <property type="entry name" value="Glutathione_S-Trfase_N"/>
</dbReference>
<protein>
    <recommendedName>
        <fullName evidence="3">glutathione transferase</fullName>
        <ecNumber evidence="3">2.5.1.18</ecNumber>
    </recommendedName>
</protein>
<evidence type="ECO:0000313" key="8">
    <source>
        <dbReference type="EMBL" id="KAH7956273.1"/>
    </source>
</evidence>
<evidence type="ECO:0000256" key="3">
    <source>
        <dbReference type="ARBA" id="ARBA00012452"/>
    </source>
</evidence>
<evidence type="ECO:0000256" key="4">
    <source>
        <dbReference type="ARBA" id="ARBA00022679"/>
    </source>
</evidence>
<dbReference type="OrthoDB" id="4951845at2759"/>
<evidence type="ECO:0000313" key="9">
    <source>
        <dbReference type="Proteomes" id="UP000821837"/>
    </source>
</evidence>
<dbReference type="PROSITE" id="PS50404">
    <property type="entry name" value="GST_NTER"/>
    <property type="match status" value="1"/>
</dbReference>
<dbReference type="GO" id="GO:0004364">
    <property type="term" value="F:glutathione transferase activity"/>
    <property type="evidence" value="ECO:0007669"/>
    <property type="project" value="UniProtKB-EC"/>
</dbReference>
<dbReference type="SUPFAM" id="SSF47616">
    <property type="entry name" value="GST C-terminal domain-like"/>
    <property type="match status" value="1"/>
</dbReference>
<sequence length="220" mass="25957">MAPVLGYWDTRGLAQPIRNLLVYKGVDFTDKRFKFGPPPDCGRGEWLKEKYTLGLRFPNLPYYIDDDVRLTQTLAILRYLGRKHGLTAKNDKEMVELDVLEQQARDLVLILNFAARPQPRYREGLSSYAENIKDMLDPWSRHLASREWALGDRLTYVDFVLYEGLDWHREFKPEALAKYAPLVDYLRRFEELPNVKEYFASDKYKKWPITCPARPWGYTN</sequence>
<dbReference type="InterPro" id="IPR010987">
    <property type="entry name" value="Glutathione-S-Trfase_C-like"/>
</dbReference>
<dbReference type="OMA" id="KDMLDPW"/>
<evidence type="ECO:0000259" key="7">
    <source>
        <dbReference type="PROSITE" id="PS50405"/>
    </source>
</evidence>
<dbReference type="Gene3D" id="1.20.1050.10">
    <property type="match status" value="1"/>
</dbReference>
<dbReference type="SFLD" id="SFLDG01205">
    <property type="entry name" value="AMPS.1"/>
    <property type="match status" value="1"/>
</dbReference>
<feature type="domain" description="GST N-terminal" evidence="6">
    <location>
        <begin position="1"/>
        <end position="88"/>
    </location>
</feature>
<dbReference type="InterPro" id="IPR004046">
    <property type="entry name" value="GST_C"/>
</dbReference>
<comment type="function">
    <text evidence="1">Conjugation of reduced glutathione to a wide number of exogenous and endogenous hydrophobic electrophiles.</text>
</comment>
<dbReference type="SFLD" id="SFLDS00019">
    <property type="entry name" value="Glutathione_Transferase_(cytos"/>
    <property type="match status" value="1"/>
</dbReference>
<dbReference type="InterPro" id="IPR036249">
    <property type="entry name" value="Thioredoxin-like_sf"/>
</dbReference>
<dbReference type="SUPFAM" id="SSF52833">
    <property type="entry name" value="Thioredoxin-like"/>
    <property type="match status" value="1"/>
</dbReference>
<dbReference type="InterPro" id="IPR036282">
    <property type="entry name" value="Glutathione-S-Trfase_C_sf"/>
</dbReference>
<dbReference type="InterPro" id="IPR050213">
    <property type="entry name" value="GST_superfamily"/>
</dbReference>
<organism evidence="8 9">
    <name type="scientific">Rhipicephalus sanguineus</name>
    <name type="common">Brown dog tick</name>
    <name type="synonym">Ixodes sanguineus</name>
    <dbReference type="NCBI Taxonomy" id="34632"/>
    <lineage>
        <taxon>Eukaryota</taxon>
        <taxon>Metazoa</taxon>
        <taxon>Ecdysozoa</taxon>
        <taxon>Arthropoda</taxon>
        <taxon>Chelicerata</taxon>
        <taxon>Arachnida</taxon>
        <taxon>Acari</taxon>
        <taxon>Parasitiformes</taxon>
        <taxon>Ixodida</taxon>
        <taxon>Ixodoidea</taxon>
        <taxon>Ixodidae</taxon>
        <taxon>Rhipicephalinae</taxon>
        <taxon>Rhipicephalus</taxon>
        <taxon>Rhipicephalus</taxon>
    </lineage>
</organism>
<accession>A0A9D4SY18</accession>
<gene>
    <name evidence="8" type="ORF">HPB52_007779</name>
</gene>
<evidence type="ECO:0000256" key="2">
    <source>
        <dbReference type="ARBA" id="ARBA00005861"/>
    </source>
</evidence>
<dbReference type="SFLD" id="SFLDG00363">
    <property type="entry name" value="AMPS_(cytGST):_Alpha-__Mu-__Pi"/>
    <property type="match status" value="1"/>
</dbReference>
<dbReference type="Gene3D" id="3.40.30.10">
    <property type="entry name" value="Glutaredoxin"/>
    <property type="match status" value="1"/>
</dbReference>
<dbReference type="InterPro" id="IPR040079">
    <property type="entry name" value="Glutathione_S-Trfase"/>
</dbReference>
<reference evidence="8" key="2">
    <citation type="submission" date="2021-09" db="EMBL/GenBank/DDBJ databases">
        <authorList>
            <person name="Jia N."/>
            <person name="Wang J."/>
            <person name="Shi W."/>
            <person name="Du L."/>
            <person name="Sun Y."/>
            <person name="Zhan W."/>
            <person name="Jiang J."/>
            <person name="Wang Q."/>
            <person name="Zhang B."/>
            <person name="Ji P."/>
            <person name="Sakyi L.B."/>
            <person name="Cui X."/>
            <person name="Yuan T."/>
            <person name="Jiang B."/>
            <person name="Yang W."/>
            <person name="Lam T.T.-Y."/>
            <person name="Chang Q."/>
            <person name="Ding S."/>
            <person name="Wang X."/>
            <person name="Zhu J."/>
            <person name="Ruan X."/>
            <person name="Zhao L."/>
            <person name="Wei J."/>
            <person name="Que T."/>
            <person name="Du C."/>
            <person name="Cheng J."/>
            <person name="Dai P."/>
            <person name="Han X."/>
            <person name="Huang E."/>
            <person name="Gao Y."/>
            <person name="Liu J."/>
            <person name="Shao H."/>
            <person name="Ye R."/>
            <person name="Li L."/>
            <person name="Wei W."/>
            <person name="Wang X."/>
            <person name="Wang C."/>
            <person name="Huo Q."/>
            <person name="Li W."/>
            <person name="Guo W."/>
            <person name="Chen H."/>
            <person name="Chen S."/>
            <person name="Zhou L."/>
            <person name="Zhou L."/>
            <person name="Ni X."/>
            <person name="Tian J."/>
            <person name="Zhou Y."/>
            <person name="Sheng Y."/>
            <person name="Liu T."/>
            <person name="Pan Y."/>
            <person name="Xia L."/>
            <person name="Li J."/>
            <person name="Zhao F."/>
            <person name="Cao W."/>
        </authorList>
    </citation>
    <scope>NUCLEOTIDE SEQUENCE</scope>
    <source>
        <strain evidence="8">Rsan-2018</strain>
        <tissue evidence="8">Larvae</tissue>
    </source>
</reference>
<evidence type="ECO:0000256" key="5">
    <source>
        <dbReference type="ARBA" id="ARBA00047960"/>
    </source>
</evidence>
<dbReference type="FunFam" id="1.20.1050.10:FF:000003">
    <property type="entry name" value="Glutathione S-transferase 2"/>
    <property type="match status" value="1"/>
</dbReference>
<comment type="caution">
    <text evidence="8">The sequence shown here is derived from an EMBL/GenBank/DDBJ whole genome shotgun (WGS) entry which is preliminary data.</text>
</comment>
<dbReference type="GO" id="GO:0006749">
    <property type="term" value="P:glutathione metabolic process"/>
    <property type="evidence" value="ECO:0007669"/>
    <property type="project" value="TreeGrafter"/>
</dbReference>
<feature type="domain" description="GST C-terminal" evidence="7">
    <location>
        <begin position="90"/>
        <end position="209"/>
    </location>
</feature>
<dbReference type="VEuPathDB" id="VectorBase:RSAN_034841"/>
<evidence type="ECO:0000259" key="6">
    <source>
        <dbReference type="PROSITE" id="PS50404"/>
    </source>
</evidence>
<keyword evidence="9" id="KW-1185">Reference proteome</keyword>
<dbReference type="Pfam" id="PF14497">
    <property type="entry name" value="GST_C_3"/>
    <property type="match status" value="1"/>
</dbReference>